<dbReference type="Gene3D" id="2.170.270.10">
    <property type="entry name" value="SET domain"/>
    <property type="match status" value="1"/>
</dbReference>
<reference evidence="1" key="1">
    <citation type="submission" date="2020-12" db="EMBL/GenBank/DDBJ databases">
        <title>Metabolic potential, ecology and presence of endohyphal bacteria is reflected in genomic diversity of Mucoromycotina.</title>
        <authorList>
            <person name="Muszewska A."/>
            <person name="Okrasinska A."/>
            <person name="Steczkiewicz K."/>
            <person name="Drgas O."/>
            <person name="Orlowska M."/>
            <person name="Perlinska-Lenart U."/>
            <person name="Aleksandrzak-Piekarczyk T."/>
            <person name="Szatraj K."/>
            <person name="Zielenkiewicz U."/>
            <person name="Pilsyk S."/>
            <person name="Malc E."/>
            <person name="Mieczkowski P."/>
            <person name="Kruszewska J.S."/>
            <person name="Biernat P."/>
            <person name="Pawlowska J."/>
        </authorList>
    </citation>
    <scope>NUCLEOTIDE SEQUENCE</scope>
    <source>
        <strain evidence="1">WA0000067209</strain>
    </source>
</reference>
<organism evidence="1 2">
    <name type="scientific">Mortierella isabellina</name>
    <name type="common">Filamentous fungus</name>
    <name type="synonym">Umbelopsis isabellina</name>
    <dbReference type="NCBI Taxonomy" id="91625"/>
    <lineage>
        <taxon>Eukaryota</taxon>
        <taxon>Fungi</taxon>
        <taxon>Fungi incertae sedis</taxon>
        <taxon>Mucoromycota</taxon>
        <taxon>Mucoromycotina</taxon>
        <taxon>Umbelopsidomycetes</taxon>
        <taxon>Umbelopsidales</taxon>
        <taxon>Umbelopsidaceae</taxon>
        <taxon>Umbelopsis</taxon>
    </lineage>
</organism>
<dbReference type="PANTHER" id="PTHR33524">
    <property type="entry name" value="C5ORF35"/>
    <property type="match status" value="1"/>
</dbReference>
<dbReference type="PANTHER" id="PTHR33524:SF2">
    <property type="entry name" value="SET DOMAIN-CONTAINING PROTEIN 9"/>
    <property type="match status" value="1"/>
</dbReference>
<name>A0A8H7PTY0_MORIS</name>
<evidence type="ECO:0000313" key="1">
    <source>
        <dbReference type="EMBL" id="KAG2179176.1"/>
    </source>
</evidence>
<dbReference type="AlphaFoldDB" id="A0A8H7PTY0"/>
<keyword evidence="2" id="KW-1185">Reference proteome</keyword>
<dbReference type="Proteomes" id="UP000654370">
    <property type="component" value="Unassembled WGS sequence"/>
</dbReference>
<protein>
    <submittedName>
        <fullName evidence="1">Uncharacterized protein</fullName>
    </submittedName>
</protein>
<dbReference type="InterPro" id="IPR040415">
    <property type="entry name" value="SETD9"/>
</dbReference>
<proteinExistence type="predicted"/>
<dbReference type="EMBL" id="JAEPQZ010000007">
    <property type="protein sequence ID" value="KAG2179176.1"/>
    <property type="molecule type" value="Genomic_DNA"/>
</dbReference>
<comment type="caution">
    <text evidence="1">The sequence shown here is derived from an EMBL/GenBank/DDBJ whole genome shotgun (WGS) entry which is preliminary data.</text>
</comment>
<dbReference type="InterPro" id="IPR046341">
    <property type="entry name" value="SET_dom_sf"/>
</dbReference>
<sequence>MKRSGRYPLQRARLWWSSLMPMAKDAVNRQPFDNSVGVQQISEMFKVLSAYHKHQLSKEAKHQVAVDALHKSFGFKLRVQPSNLPGAGNGVFLSGTRERGHIVCLYPDGLAVDAKNTGLSSRVHRSLHKRDNWPGAIITSDVSWLTKHPINPLAIGQIVNNNKDPNVRYQEIDLPSTFSLELRQYIPNLYLTDQSIENNWRIVALITTRKVQDEELFSTYFESVY</sequence>
<evidence type="ECO:0000313" key="2">
    <source>
        <dbReference type="Proteomes" id="UP000654370"/>
    </source>
</evidence>
<accession>A0A8H7PTY0</accession>
<dbReference type="OrthoDB" id="442460at2759"/>
<gene>
    <name evidence="1" type="ORF">INT43_002026</name>
</gene>